<dbReference type="SUPFAM" id="SSF49464">
    <property type="entry name" value="Carboxypeptidase regulatory domain-like"/>
    <property type="match status" value="1"/>
</dbReference>
<comment type="caution">
    <text evidence="1">The sequence shown here is derived from an EMBL/GenBank/DDBJ whole genome shotgun (WGS) entry which is preliminary data.</text>
</comment>
<dbReference type="PANTHER" id="PTHR11532">
    <property type="entry name" value="PROTEASE M14 CARBOXYPEPTIDASE"/>
    <property type="match status" value="1"/>
</dbReference>
<reference evidence="1" key="1">
    <citation type="submission" date="2021-02" db="EMBL/GenBank/DDBJ databases">
        <authorList>
            <person name="Nowell W R."/>
        </authorList>
    </citation>
    <scope>NUCLEOTIDE SEQUENCE</scope>
</reference>
<evidence type="ECO:0000313" key="1">
    <source>
        <dbReference type="EMBL" id="CAF4386263.1"/>
    </source>
</evidence>
<dbReference type="Proteomes" id="UP000663868">
    <property type="component" value="Unassembled WGS sequence"/>
</dbReference>
<dbReference type="CDD" id="cd11308">
    <property type="entry name" value="Peptidase_M14NE-CP-C_like"/>
    <property type="match status" value="1"/>
</dbReference>
<dbReference type="Pfam" id="PF13620">
    <property type="entry name" value="CarboxypepD_reg"/>
    <property type="match status" value="1"/>
</dbReference>
<proteinExistence type="predicted"/>
<protein>
    <submittedName>
        <fullName evidence="1">Uncharacterized protein</fullName>
    </submittedName>
</protein>
<dbReference type="InterPro" id="IPR050753">
    <property type="entry name" value="Peptidase_M14_domain"/>
</dbReference>
<dbReference type="GO" id="GO:0004181">
    <property type="term" value="F:metallocarboxypeptidase activity"/>
    <property type="evidence" value="ECO:0007669"/>
    <property type="project" value="TreeGrafter"/>
</dbReference>
<dbReference type="Gene3D" id="2.60.40.1120">
    <property type="entry name" value="Carboxypeptidase-like, regulatory domain"/>
    <property type="match status" value="1"/>
</dbReference>
<dbReference type="EMBL" id="CAJOBB010022612">
    <property type="protein sequence ID" value="CAF4386263.1"/>
    <property type="molecule type" value="Genomic_DNA"/>
</dbReference>
<dbReference type="InterPro" id="IPR008969">
    <property type="entry name" value="CarboxyPept-like_regulatory"/>
</dbReference>
<accession>A0A820NCC3</accession>
<sequence>HNQGSLVNLIWQTHLGIKGLIQNEDGKMIFNATIKIYQAEGDNWKYIDHDVTSNIGGDYYRLLVDGSYAVEVSYPGFKSQTQYVDVNYKSQQTDAQRLDFVLESASSKRSNLRKILRNLFNKY</sequence>
<dbReference type="AlphaFoldDB" id="A0A820NCC3"/>
<feature type="non-terminal residue" evidence="1">
    <location>
        <position position="1"/>
    </location>
</feature>
<evidence type="ECO:0000313" key="2">
    <source>
        <dbReference type="Proteomes" id="UP000663868"/>
    </source>
</evidence>
<organism evidence="1 2">
    <name type="scientific">Adineta steineri</name>
    <dbReference type="NCBI Taxonomy" id="433720"/>
    <lineage>
        <taxon>Eukaryota</taxon>
        <taxon>Metazoa</taxon>
        <taxon>Spiralia</taxon>
        <taxon>Gnathifera</taxon>
        <taxon>Rotifera</taxon>
        <taxon>Eurotatoria</taxon>
        <taxon>Bdelloidea</taxon>
        <taxon>Adinetida</taxon>
        <taxon>Adinetidae</taxon>
        <taxon>Adineta</taxon>
    </lineage>
</organism>
<dbReference type="GO" id="GO:0006518">
    <property type="term" value="P:peptide metabolic process"/>
    <property type="evidence" value="ECO:0007669"/>
    <property type="project" value="TreeGrafter"/>
</dbReference>
<gene>
    <name evidence="1" type="ORF">KXQ929_LOCUS50199</name>
</gene>
<dbReference type="PANTHER" id="PTHR11532:SF93">
    <property type="entry name" value="CARBOXYPEPTIDASE E"/>
    <property type="match status" value="1"/>
</dbReference>
<dbReference type="GO" id="GO:0016485">
    <property type="term" value="P:protein processing"/>
    <property type="evidence" value="ECO:0007669"/>
    <property type="project" value="TreeGrafter"/>
</dbReference>
<dbReference type="GO" id="GO:0005615">
    <property type="term" value="C:extracellular space"/>
    <property type="evidence" value="ECO:0007669"/>
    <property type="project" value="TreeGrafter"/>
</dbReference>
<name>A0A820NCC3_9BILA</name>